<name>G5ICN6_9FIRM</name>
<dbReference type="InterPro" id="IPR047135">
    <property type="entry name" value="YsiQ"/>
</dbReference>
<proteinExistence type="predicted"/>
<dbReference type="GO" id="GO:0042910">
    <property type="term" value="F:xenobiotic transmembrane transporter activity"/>
    <property type="evidence" value="ECO:0007669"/>
    <property type="project" value="InterPro"/>
</dbReference>
<comment type="caution">
    <text evidence="2">The sequence shown here is derived from an EMBL/GenBank/DDBJ whole genome shotgun (WGS) entry which is preliminary data.</text>
</comment>
<evidence type="ECO:0000313" key="3">
    <source>
        <dbReference type="Proteomes" id="UP000005384"/>
    </source>
</evidence>
<dbReference type="GO" id="GO:0015297">
    <property type="term" value="F:antiporter activity"/>
    <property type="evidence" value="ECO:0007669"/>
    <property type="project" value="InterPro"/>
</dbReference>
<evidence type="ECO:0000313" key="2">
    <source>
        <dbReference type="EMBL" id="EHI60782.1"/>
    </source>
</evidence>
<feature type="transmembrane region" description="Helical" evidence="1">
    <location>
        <begin position="138"/>
        <end position="158"/>
    </location>
</feature>
<organism evidence="2 3">
    <name type="scientific">Hungatella hathewayi WAL-18680</name>
    <dbReference type="NCBI Taxonomy" id="742737"/>
    <lineage>
        <taxon>Bacteria</taxon>
        <taxon>Bacillati</taxon>
        <taxon>Bacillota</taxon>
        <taxon>Clostridia</taxon>
        <taxon>Lachnospirales</taxon>
        <taxon>Lachnospiraceae</taxon>
        <taxon>Hungatella</taxon>
    </lineage>
</organism>
<feature type="transmembrane region" description="Helical" evidence="1">
    <location>
        <begin position="110"/>
        <end position="132"/>
    </location>
</feature>
<dbReference type="HOGENOM" id="CLU_1193511_0_0_9"/>
<dbReference type="PATRIC" id="fig|742737.3.peg.1358"/>
<dbReference type="Proteomes" id="UP000005384">
    <property type="component" value="Unassembled WGS sequence"/>
</dbReference>
<evidence type="ECO:0000256" key="1">
    <source>
        <dbReference type="SAM" id="Phobius"/>
    </source>
</evidence>
<dbReference type="InterPro" id="IPR002528">
    <property type="entry name" value="MATE_fam"/>
</dbReference>
<dbReference type="AlphaFoldDB" id="G5ICN6"/>
<dbReference type="Pfam" id="PF01554">
    <property type="entry name" value="MatE"/>
    <property type="match status" value="1"/>
</dbReference>
<protein>
    <recommendedName>
        <fullName evidence="4">Polysaccharide biosynthesis protein C-terminal domain-containing protein</fullName>
    </recommendedName>
</protein>
<reference evidence="2 3" key="1">
    <citation type="submission" date="2011-08" db="EMBL/GenBank/DDBJ databases">
        <title>The Genome Sequence of Clostridium hathewayi WAL-18680.</title>
        <authorList>
            <consortium name="The Broad Institute Genome Sequencing Platform"/>
            <person name="Earl A."/>
            <person name="Ward D."/>
            <person name="Feldgarden M."/>
            <person name="Gevers D."/>
            <person name="Finegold S.M."/>
            <person name="Summanen P.H."/>
            <person name="Molitoris D.R."/>
            <person name="Song M."/>
            <person name="Daigneault M."/>
            <person name="Allen-Vercoe E."/>
            <person name="Young S.K."/>
            <person name="Zeng Q."/>
            <person name="Gargeya S."/>
            <person name="Fitzgerald M."/>
            <person name="Haas B."/>
            <person name="Abouelleil A."/>
            <person name="Alvarado L."/>
            <person name="Arachchi H.M."/>
            <person name="Berlin A."/>
            <person name="Brown A."/>
            <person name="Chapman S.B."/>
            <person name="Chen Z."/>
            <person name="Dunbar C."/>
            <person name="Freedman E."/>
            <person name="Gearin G."/>
            <person name="Gellesch M."/>
            <person name="Goldberg J."/>
            <person name="Griggs A."/>
            <person name="Gujja S."/>
            <person name="Heiman D."/>
            <person name="Howarth C."/>
            <person name="Larson L."/>
            <person name="Lui A."/>
            <person name="MacDonald P.J.P."/>
            <person name="Montmayeur A."/>
            <person name="Murphy C."/>
            <person name="Neiman D."/>
            <person name="Pearson M."/>
            <person name="Priest M."/>
            <person name="Roberts A."/>
            <person name="Saif S."/>
            <person name="Shea T."/>
            <person name="Shenoy N."/>
            <person name="Sisk P."/>
            <person name="Stolte C."/>
            <person name="Sykes S."/>
            <person name="Wortman J."/>
            <person name="Nusbaum C."/>
            <person name="Birren B."/>
        </authorList>
    </citation>
    <scope>NUCLEOTIDE SEQUENCE [LARGE SCALE GENOMIC DNA]</scope>
    <source>
        <strain evidence="2 3">WAL-18680</strain>
    </source>
</reference>
<feature type="transmembrane region" description="Helical" evidence="1">
    <location>
        <begin position="85"/>
        <end position="103"/>
    </location>
</feature>
<keyword evidence="1" id="KW-0472">Membrane</keyword>
<dbReference type="GO" id="GO:0016020">
    <property type="term" value="C:membrane"/>
    <property type="evidence" value="ECO:0007669"/>
    <property type="project" value="InterPro"/>
</dbReference>
<evidence type="ECO:0008006" key="4">
    <source>
        <dbReference type="Google" id="ProtNLM"/>
    </source>
</evidence>
<dbReference type="EMBL" id="ADLN01000012">
    <property type="protein sequence ID" value="EHI60782.1"/>
    <property type="molecule type" value="Genomic_DNA"/>
</dbReference>
<gene>
    <name evidence="2" type="ORF">HMPREF9473_01346</name>
</gene>
<keyword evidence="1" id="KW-1133">Transmembrane helix</keyword>
<dbReference type="PANTHER" id="PTHR42925">
    <property type="entry name" value="MULTIDRUG AND TOXIN EFFLUX PROTEIN MATE FAMILY"/>
    <property type="match status" value="1"/>
</dbReference>
<feature type="transmembrane region" description="Helical" evidence="1">
    <location>
        <begin position="44"/>
        <end position="65"/>
    </location>
</feature>
<accession>G5ICN6</accession>
<dbReference type="PANTHER" id="PTHR42925:SF1">
    <property type="entry name" value="VIRULENCE FACTOR MVIN"/>
    <property type="match status" value="1"/>
</dbReference>
<keyword evidence="3" id="KW-1185">Reference proteome</keyword>
<keyword evidence="1" id="KW-0812">Transmembrane</keyword>
<sequence length="232" mass="25747">MIAIFVYMCSSAVAQATQIKVGYAIGAGQEERAKRLVMKSVRTSLLLSCTFAVLLYLGSNTVFSIFTQDPEILKLAKSVMKIDMFLEAGRAVNMVMVSSLLAAGDTKTPLVCGILSMWCLAIPAGYLLGVVMELGITGVWIGFAADEWCRAIAFLIRWRSNAWQNKKSALRNKIYKRGKTMRLSTSINLMDPVCGEYGKISAEECLRRCRQSGFRVMDFNFFVPGTSRHAHE</sequence>